<accession>A0AAV1U9E0</accession>
<dbReference type="Proteomes" id="UP001162060">
    <property type="component" value="Unassembled WGS sequence"/>
</dbReference>
<evidence type="ECO:0000313" key="1">
    <source>
        <dbReference type="EMBL" id="CAK7930273.1"/>
    </source>
</evidence>
<dbReference type="EMBL" id="CAKLBY020000165">
    <property type="protein sequence ID" value="CAK7930273.1"/>
    <property type="molecule type" value="Genomic_DNA"/>
</dbReference>
<sequence>MAQEACGHAWLEKCKISKLGSYLRAEADEVFHGFRYKWWSTEKTLAYAMEDMESAFSRTFTSAQVDEFFGRRKPATESWHSQYLYLMAVRNATGASASPVP</sequence>
<dbReference type="AlphaFoldDB" id="A0AAV1U9E0"/>
<proteinExistence type="predicted"/>
<comment type="caution">
    <text evidence="1">The sequence shown here is derived from an EMBL/GenBank/DDBJ whole genome shotgun (WGS) entry which is preliminary data.</text>
</comment>
<name>A0AAV1U9E0_9STRA</name>
<organism evidence="1 2">
    <name type="scientific">Peronospora matthiolae</name>
    <dbReference type="NCBI Taxonomy" id="2874970"/>
    <lineage>
        <taxon>Eukaryota</taxon>
        <taxon>Sar</taxon>
        <taxon>Stramenopiles</taxon>
        <taxon>Oomycota</taxon>
        <taxon>Peronosporomycetes</taxon>
        <taxon>Peronosporales</taxon>
        <taxon>Peronosporaceae</taxon>
        <taxon>Peronospora</taxon>
    </lineage>
</organism>
<evidence type="ECO:0000313" key="2">
    <source>
        <dbReference type="Proteomes" id="UP001162060"/>
    </source>
</evidence>
<gene>
    <name evidence="1" type="ORF">PM001_LOCUS15423</name>
</gene>
<reference evidence="1" key="1">
    <citation type="submission" date="2024-01" db="EMBL/GenBank/DDBJ databases">
        <authorList>
            <person name="Webb A."/>
        </authorList>
    </citation>
    <scope>NUCLEOTIDE SEQUENCE</scope>
    <source>
        <strain evidence="1">Pm1</strain>
    </source>
</reference>
<evidence type="ECO:0008006" key="3">
    <source>
        <dbReference type="Google" id="ProtNLM"/>
    </source>
</evidence>
<protein>
    <recommendedName>
        <fullName evidence="3">Transposase</fullName>
    </recommendedName>
</protein>